<dbReference type="AlphaFoldDB" id="A0A1G1VNP3"/>
<dbReference type="Gene3D" id="3.90.1150.10">
    <property type="entry name" value="Aspartate Aminotransferase, domain 1"/>
    <property type="match status" value="1"/>
</dbReference>
<evidence type="ECO:0000256" key="3">
    <source>
        <dbReference type="RuleBase" id="RU004508"/>
    </source>
</evidence>
<dbReference type="GO" id="GO:0008483">
    <property type="term" value="F:transaminase activity"/>
    <property type="evidence" value="ECO:0007669"/>
    <property type="project" value="TreeGrafter"/>
</dbReference>
<dbReference type="InterPro" id="IPR000653">
    <property type="entry name" value="DegT/StrS_aminotransferase"/>
</dbReference>
<evidence type="ECO:0008006" key="6">
    <source>
        <dbReference type="Google" id="ProtNLM"/>
    </source>
</evidence>
<feature type="modified residue" description="N6-(pyridoxal phosphate)lysine" evidence="2">
    <location>
        <position position="179"/>
    </location>
</feature>
<dbReference type="PIRSF" id="PIRSF000390">
    <property type="entry name" value="PLP_StrS"/>
    <property type="match status" value="1"/>
</dbReference>
<dbReference type="Proteomes" id="UP000179069">
    <property type="component" value="Unassembled WGS sequence"/>
</dbReference>
<proteinExistence type="inferred from homology"/>
<dbReference type="GO" id="GO:0030170">
    <property type="term" value="F:pyridoxal phosphate binding"/>
    <property type="evidence" value="ECO:0007669"/>
    <property type="project" value="TreeGrafter"/>
</dbReference>
<dbReference type="InterPro" id="IPR015422">
    <property type="entry name" value="PyrdxlP-dep_Trfase_small"/>
</dbReference>
<keyword evidence="2 3" id="KW-0663">Pyridoxal phosphate</keyword>
<dbReference type="PANTHER" id="PTHR30244:SF34">
    <property type="entry name" value="DTDP-4-AMINO-4,6-DIDEOXYGALACTOSE TRANSAMINASE"/>
    <property type="match status" value="1"/>
</dbReference>
<dbReference type="SUPFAM" id="SSF53383">
    <property type="entry name" value="PLP-dependent transferases"/>
    <property type="match status" value="1"/>
</dbReference>
<dbReference type="EMBL" id="MHCI01000008">
    <property type="protein sequence ID" value="OGY16983.1"/>
    <property type="molecule type" value="Genomic_DNA"/>
</dbReference>
<organism evidence="4 5">
    <name type="scientific">Candidatus Chisholmbacteria bacterium RIFCSPHIGHO2_01_FULL_49_18</name>
    <dbReference type="NCBI Taxonomy" id="1797590"/>
    <lineage>
        <taxon>Bacteria</taxon>
        <taxon>Candidatus Chisholmiibacteriota</taxon>
    </lineage>
</organism>
<comment type="similarity">
    <text evidence="3">Belongs to the DegT/DnrJ/EryC1 family.</text>
</comment>
<dbReference type="GO" id="GO:0000271">
    <property type="term" value="P:polysaccharide biosynthetic process"/>
    <property type="evidence" value="ECO:0007669"/>
    <property type="project" value="TreeGrafter"/>
</dbReference>
<dbReference type="InterPro" id="IPR015424">
    <property type="entry name" value="PyrdxlP-dep_Trfase"/>
</dbReference>
<evidence type="ECO:0000313" key="5">
    <source>
        <dbReference type="Proteomes" id="UP000179069"/>
    </source>
</evidence>
<dbReference type="Pfam" id="PF01041">
    <property type="entry name" value="DegT_DnrJ_EryC1"/>
    <property type="match status" value="1"/>
</dbReference>
<accession>A0A1G1VNP3</accession>
<evidence type="ECO:0000256" key="2">
    <source>
        <dbReference type="PIRSR" id="PIRSR000390-2"/>
    </source>
</evidence>
<reference evidence="4 5" key="1">
    <citation type="journal article" date="2016" name="Nat. Commun.">
        <title>Thousands of microbial genomes shed light on interconnected biogeochemical processes in an aquifer system.</title>
        <authorList>
            <person name="Anantharaman K."/>
            <person name="Brown C.T."/>
            <person name="Hug L.A."/>
            <person name="Sharon I."/>
            <person name="Castelle C.J."/>
            <person name="Probst A.J."/>
            <person name="Thomas B.C."/>
            <person name="Singh A."/>
            <person name="Wilkins M.J."/>
            <person name="Karaoz U."/>
            <person name="Brodie E.L."/>
            <person name="Williams K.H."/>
            <person name="Hubbard S.S."/>
            <person name="Banfield J.F."/>
        </authorList>
    </citation>
    <scope>NUCLEOTIDE SEQUENCE [LARGE SCALE GENOMIC DNA]</scope>
</reference>
<evidence type="ECO:0000313" key="4">
    <source>
        <dbReference type="EMBL" id="OGY16983.1"/>
    </source>
</evidence>
<sequence>MQDRNKLIKLLGPSCSAEEIKAVERVLRSGWWGLGPVTEAFEQAFAKFVGVHHAVALNSCTAALHLSLKAVIAKVGRKGSVIVPALTFISSAAAALYEGCEVVFADVDERTFCLDPADVRRKITRDTIAIIPMHYAGVLSGVDNGKSHITIIEDCAHAAGTPGAGKTGKLSAWSFHAVKNIATGDGGMVTTDDHKAAEFIRRLRWMGIDRSTYQRSKKGKYDWEYDISQLGYKYHSNDIMSAIALVQLRRLKELNSKRRAIAERYNKAFRDLPIKLPPESGSWHLYVIRVDKRYRNRLIDFLRKRNISSSVHYKPLYYFPMFGWNIKEKGKSLPKTEKIWREIVSLPIFPDLTQAEQRRVITAIKDFFYNI</sequence>
<dbReference type="CDD" id="cd00616">
    <property type="entry name" value="AHBA_syn"/>
    <property type="match status" value="1"/>
</dbReference>
<dbReference type="InterPro" id="IPR015421">
    <property type="entry name" value="PyrdxlP-dep_Trfase_major"/>
</dbReference>
<gene>
    <name evidence="4" type="ORF">A2785_02460</name>
</gene>
<comment type="caution">
    <text evidence="4">The sequence shown here is derived from an EMBL/GenBank/DDBJ whole genome shotgun (WGS) entry which is preliminary data.</text>
</comment>
<feature type="active site" description="Proton acceptor" evidence="1">
    <location>
        <position position="179"/>
    </location>
</feature>
<dbReference type="Gene3D" id="3.40.640.10">
    <property type="entry name" value="Type I PLP-dependent aspartate aminotransferase-like (Major domain)"/>
    <property type="match status" value="1"/>
</dbReference>
<evidence type="ECO:0000256" key="1">
    <source>
        <dbReference type="PIRSR" id="PIRSR000390-1"/>
    </source>
</evidence>
<protein>
    <recommendedName>
        <fullName evidence="6">UDP-4-amino-4, 6-dideoxy-N-acetyl-beta-L-altrosamine transaminase</fullName>
    </recommendedName>
</protein>
<name>A0A1G1VNP3_9BACT</name>
<dbReference type="PANTHER" id="PTHR30244">
    <property type="entry name" value="TRANSAMINASE"/>
    <property type="match status" value="1"/>
</dbReference>